<dbReference type="Proteomes" id="UP001238096">
    <property type="component" value="Chromosome"/>
</dbReference>
<protein>
    <submittedName>
        <fullName evidence="1">NAD(P)/FAD-dependent oxidoreductase</fullName>
    </submittedName>
</protein>
<sequence>MDSQAKRLQLKDKKGRLHFENYETLVCAMGAVAESSYIKTSPKCPRIITTKYFEASQKALPLIENSQDIIVVGAGPIGLDISYSLTLQEKR</sequence>
<reference evidence="2" key="1">
    <citation type="submission" date="2022-10" db="EMBL/GenBank/DDBJ databases">
        <title>Streptococcus didelphis as causative of fatal infections in opossums (Didelphis albiventris).</title>
        <authorList>
            <person name="Breyer G.M."/>
            <person name="Da Silva M.E.R.J."/>
            <person name="Siqueira F.M."/>
        </authorList>
    </citation>
    <scope>NUCLEOTIDE SEQUENCE [LARGE SCALE GENOMIC DNA]</scope>
    <source>
        <strain evidence="2">LBVP101/21</strain>
    </source>
</reference>
<dbReference type="Gene3D" id="3.50.50.60">
    <property type="entry name" value="FAD/NAD(P)-binding domain"/>
    <property type="match status" value="2"/>
</dbReference>
<proteinExistence type="predicted"/>
<gene>
    <name evidence="1" type="ORF">N1496_03675</name>
</gene>
<organism evidence="1 2">
    <name type="scientific">Streptococcus didelphis</name>
    <dbReference type="NCBI Taxonomy" id="102886"/>
    <lineage>
        <taxon>Bacteria</taxon>
        <taxon>Bacillati</taxon>
        <taxon>Bacillota</taxon>
        <taxon>Bacilli</taxon>
        <taxon>Lactobacillales</taxon>
        <taxon>Streptococcaceae</taxon>
        <taxon>Streptococcus</taxon>
    </lineage>
</organism>
<evidence type="ECO:0000313" key="1">
    <source>
        <dbReference type="EMBL" id="WMB28798.1"/>
    </source>
</evidence>
<dbReference type="InterPro" id="IPR036188">
    <property type="entry name" value="FAD/NAD-bd_sf"/>
</dbReference>
<accession>A0ABY9LJ88</accession>
<name>A0ABY9LJ88_9STRE</name>
<evidence type="ECO:0000313" key="2">
    <source>
        <dbReference type="Proteomes" id="UP001238096"/>
    </source>
</evidence>
<keyword evidence="2" id="KW-1185">Reference proteome</keyword>
<dbReference type="EMBL" id="CP110509">
    <property type="protein sequence ID" value="WMB28798.1"/>
    <property type="molecule type" value="Genomic_DNA"/>
</dbReference>
<dbReference type="SUPFAM" id="SSF51905">
    <property type="entry name" value="FAD/NAD(P)-binding domain"/>
    <property type="match status" value="1"/>
</dbReference>